<dbReference type="Proteomes" id="UP000204602">
    <property type="component" value="Segment"/>
</dbReference>
<dbReference type="KEGG" id="vg:26633299"/>
<sequence>MSKHEVVMYIESGDAEHKVAYEAANKVTELMNDGYAVTSQYRSSPTGKDNWRVNHQIYIEGKREVKEEIPYIMTHEEYNDILSSIGAFHRGDQMDHNAHLHMIRFVNKIYQRQQQHRRG</sequence>
<proteinExistence type="predicted"/>
<protein>
    <submittedName>
        <fullName evidence="1">Uncharacterized protein</fullName>
    </submittedName>
</protein>
<organism evidence="1 2">
    <name type="scientific">Bacillus phage TsarBomba</name>
    <dbReference type="NCBI Taxonomy" id="1690456"/>
    <lineage>
        <taxon>Viruses</taxon>
        <taxon>Duplodnaviria</taxon>
        <taxon>Heunggongvirae</taxon>
        <taxon>Uroviricota</taxon>
        <taxon>Caudoviricetes</taxon>
        <taxon>Herelleviridae</taxon>
        <taxon>Bastillevirinae</taxon>
        <taxon>Tsarbombavirus</taxon>
        <taxon>Tsarbombavirus tsarbomba</taxon>
    </lineage>
</organism>
<accession>A0A0K2D033</accession>
<keyword evidence="2" id="KW-1185">Reference proteome</keyword>
<dbReference type="EMBL" id="KT224359">
    <property type="protein sequence ID" value="ALA13088.1"/>
    <property type="molecule type" value="Genomic_DNA"/>
</dbReference>
<gene>
    <name evidence="1" type="ORF">TSARBOMBA_248</name>
</gene>
<dbReference type="RefSeq" id="YP_009207063.1">
    <property type="nucleotide sequence ID" value="NC_028890.1"/>
</dbReference>
<name>A0A0K2D033_9CAUD</name>
<evidence type="ECO:0000313" key="1">
    <source>
        <dbReference type="EMBL" id="ALA13088.1"/>
    </source>
</evidence>
<dbReference type="GeneID" id="26633299"/>
<evidence type="ECO:0000313" key="2">
    <source>
        <dbReference type="Proteomes" id="UP000204602"/>
    </source>
</evidence>
<reference evidence="1 2" key="1">
    <citation type="journal article" date="2015" name="Genome Announc.">
        <title>Complete Genome Sequence of Bacillus cereus Group Phage TsarBomba.</title>
        <authorList>
            <person name="Erill I."/>
            <person name="Caruso S.M."/>
        </authorList>
    </citation>
    <scope>NUCLEOTIDE SEQUENCE [LARGE SCALE GENOMIC DNA]</scope>
</reference>